<dbReference type="Gene3D" id="1.10.530.10">
    <property type="match status" value="1"/>
</dbReference>
<dbReference type="SMART" id="SM00047">
    <property type="entry name" value="LYZ2"/>
    <property type="match status" value="1"/>
</dbReference>
<proteinExistence type="predicted"/>
<gene>
    <name evidence="3" type="ORF">ACFO6W_00720</name>
</gene>
<sequence length="165" mass="18910">MTPREFTTKYYPFAFQTQQKTGISALFIIAQAAIETGWGKSSPGNMFFGIKDTDGINGNEQLLRTTEVLKNPDVKFPQVISVKKRPDGKYDYVVKDWFRKYDTPEGSFTDHAAFFYTYNRYRNALDVKEDPYRFAEEIAAAGYATATNYASELKKVIKMVEGYLK</sequence>
<dbReference type="PANTHER" id="PTHR33308">
    <property type="entry name" value="PEPTIDOGLYCAN HYDROLASE FLGJ"/>
    <property type="match status" value="1"/>
</dbReference>
<name>A0ABV9KPU4_9BACT</name>
<evidence type="ECO:0000313" key="3">
    <source>
        <dbReference type="EMBL" id="MFC4672207.1"/>
    </source>
</evidence>
<dbReference type="GO" id="GO:0016787">
    <property type="term" value="F:hydrolase activity"/>
    <property type="evidence" value="ECO:0007669"/>
    <property type="project" value="UniProtKB-KW"/>
</dbReference>
<dbReference type="Pfam" id="PF01832">
    <property type="entry name" value="Glucosaminidase"/>
    <property type="match status" value="1"/>
</dbReference>
<reference evidence="4" key="1">
    <citation type="journal article" date="2019" name="Int. J. Syst. Evol. Microbiol.">
        <title>The Global Catalogue of Microorganisms (GCM) 10K type strain sequencing project: providing services to taxonomists for standard genome sequencing and annotation.</title>
        <authorList>
            <consortium name="The Broad Institute Genomics Platform"/>
            <consortium name="The Broad Institute Genome Sequencing Center for Infectious Disease"/>
            <person name="Wu L."/>
            <person name="Ma J."/>
        </authorList>
    </citation>
    <scope>NUCLEOTIDE SEQUENCE [LARGE SCALE GENOMIC DNA]</scope>
    <source>
        <strain evidence="4">CCUG 66188</strain>
    </source>
</reference>
<evidence type="ECO:0000256" key="1">
    <source>
        <dbReference type="ARBA" id="ARBA00022801"/>
    </source>
</evidence>
<evidence type="ECO:0000259" key="2">
    <source>
        <dbReference type="SMART" id="SM00047"/>
    </source>
</evidence>
<dbReference type="InterPro" id="IPR002901">
    <property type="entry name" value="MGlyc_endo_b_GlcNAc-like_dom"/>
</dbReference>
<organism evidence="3 4">
    <name type="scientific">Dysgonomonas termitidis</name>
    <dbReference type="NCBI Taxonomy" id="1516126"/>
    <lineage>
        <taxon>Bacteria</taxon>
        <taxon>Pseudomonadati</taxon>
        <taxon>Bacteroidota</taxon>
        <taxon>Bacteroidia</taxon>
        <taxon>Bacteroidales</taxon>
        <taxon>Dysgonomonadaceae</taxon>
        <taxon>Dysgonomonas</taxon>
    </lineage>
</organism>
<protein>
    <submittedName>
        <fullName evidence="3">Glycoside hydrolase family 73 protein</fullName>
    </submittedName>
</protein>
<comment type="caution">
    <text evidence="3">The sequence shown here is derived from an EMBL/GenBank/DDBJ whole genome shotgun (WGS) entry which is preliminary data.</text>
</comment>
<feature type="domain" description="Mannosyl-glycoprotein endo-beta-N-acetylglucosamidase-like" evidence="2">
    <location>
        <begin position="3"/>
        <end position="164"/>
    </location>
</feature>
<dbReference type="RefSeq" id="WP_379993387.1">
    <property type="nucleotide sequence ID" value="NZ_JBHSGN010000005.1"/>
</dbReference>
<dbReference type="InterPro" id="IPR051056">
    <property type="entry name" value="Glycosyl_Hydrolase_73"/>
</dbReference>
<dbReference type="EMBL" id="JBHSGN010000005">
    <property type="protein sequence ID" value="MFC4672207.1"/>
    <property type="molecule type" value="Genomic_DNA"/>
</dbReference>
<keyword evidence="1 3" id="KW-0378">Hydrolase</keyword>
<evidence type="ECO:0000313" key="4">
    <source>
        <dbReference type="Proteomes" id="UP001596023"/>
    </source>
</evidence>
<dbReference type="PANTHER" id="PTHR33308:SF9">
    <property type="entry name" value="PEPTIDOGLYCAN HYDROLASE FLGJ"/>
    <property type="match status" value="1"/>
</dbReference>
<dbReference type="Proteomes" id="UP001596023">
    <property type="component" value="Unassembled WGS sequence"/>
</dbReference>
<accession>A0ABV9KPU4</accession>
<keyword evidence="4" id="KW-1185">Reference proteome</keyword>